<sequence length="215" mass="24747">MDSTNPIHSDTNQQQSTWYVVLRLTFDTSQVVSRYQLTMHDGVHIILQQLHDSDTELIPLSDDRLNETWAQREYEPIHEPHTQPIPRGTWRNQSSTQRDHQIPEHVQNQVDEFFRLLPPSTSPTPYPVFWTQNILVPRSASNNSRPVRANRTMQMLSPVPINVPNQRTRRSRTYESQIQRGAATASPSINANANANANADAHEEIDLELRLGRSR</sequence>
<proteinExistence type="predicted"/>
<organism evidence="2 3">
    <name type="scientific">Vigna mungo</name>
    <name type="common">Black gram</name>
    <name type="synonym">Phaseolus mungo</name>
    <dbReference type="NCBI Taxonomy" id="3915"/>
    <lineage>
        <taxon>Eukaryota</taxon>
        <taxon>Viridiplantae</taxon>
        <taxon>Streptophyta</taxon>
        <taxon>Embryophyta</taxon>
        <taxon>Tracheophyta</taxon>
        <taxon>Spermatophyta</taxon>
        <taxon>Magnoliopsida</taxon>
        <taxon>eudicotyledons</taxon>
        <taxon>Gunneridae</taxon>
        <taxon>Pentapetalae</taxon>
        <taxon>rosids</taxon>
        <taxon>fabids</taxon>
        <taxon>Fabales</taxon>
        <taxon>Fabaceae</taxon>
        <taxon>Papilionoideae</taxon>
        <taxon>50 kb inversion clade</taxon>
        <taxon>NPAAA clade</taxon>
        <taxon>indigoferoid/millettioid clade</taxon>
        <taxon>Phaseoleae</taxon>
        <taxon>Vigna</taxon>
    </lineage>
</organism>
<keyword evidence="3" id="KW-1185">Reference proteome</keyword>
<evidence type="ECO:0000313" key="3">
    <source>
        <dbReference type="Proteomes" id="UP001374535"/>
    </source>
</evidence>
<dbReference type="EMBL" id="CP144700">
    <property type="protein sequence ID" value="WVZ26405.1"/>
    <property type="molecule type" value="Genomic_DNA"/>
</dbReference>
<dbReference type="Proteomes" id="UP001374535">
    <property type="component" value="Chromosome 1"/>
</dbReference>
<protein>
    <submittedName>
        <fullName evidence="2">Uncharacterized protein</fullName>
    </submittedName>
</protein>
<name>A0AAQ3PJ72_VIGMU</name>
<feature type="region of interest" description="Disordered" evidence="1">
    <location>
        <begin position="76"/>
        <end position="100"/>
    </location>
</feature>
<accession>A0AAQ3PJ72</accession>
<evidence type="ECO:0000313" key="2">
    <source>
        <dbReference type="EMBL" id="WVZ26405.1"/>
    </source>
</evidence>
<reference evidence="2 3" key="1">
    <citation type="journal article" date="2023" name="Life. Sci Alliance">
        <title>Evolutionary insights into 3D genome organization and epigenetic landscape of Vigna mungo.</title>
        <authorList>
            <person name="Junaid A."/>
            <person name="Singh B."/>
            <person name="Bhatia S."/>
        </authorList>
    </citation>
    <scope>NUCLEOTIDE SEQUENCE [LARGE SCALE GENOMIC DNA]</scope>
    <source>
        <strain evidence="2">Urdbean</strain>
    </source>
</reference>
<dbReference type="AlphaFoldDB" id="A0AAQ3PJ72"/>
<evidence type="ECO:0000256" key="1">
    <source>
        <dbReference type="SAM" id="MobiDB-lite"/>
    </source>
</evidence>
<gene>
    <name evidence="2" type="ORF">V8G54_004949</name>
</gene>